<reference evidence="1 2" key="1">
    <citation type="submission" date="2019-09" db="EMBL/GenBank/DDBJ databases">
        <title>Draft genome sequences of 48 bacterial type strains from the CCUG.</title>
        <authorList>
            <person name="Tunovic T."/>
            <person name="Pineiro-Iglesias B."/>
            <person name="Unosson C."/>
            <person name="Inganas E."/>
            <person name="Ohlen M."/>
            <person name="Cardew S."/>
            <person name="Jensie-Markopoulos S."/>
            <person name="Salva-Serra F."/>
            <person name="Jaen-Luchoro D."/>
            <person name="Karlsson R."/>
            <person name="Svensson-Stadler L."/>
            <person name="Chun J."/>
            <person name="Moore E."/>
        </authorList>
    </citation>
    <scope>NUCLEOTIDE SEQUENCE [LARGE SCALE GENOMIC DNA]</scope>
    <source>
        <strain evidence="1 2">CCUG 48643</strain>
    </source>
</reference>
<organism evidence="1 2">
    <name type="scientific">Vibrio chagasii</name>
    <dbReference type="NCBI Taxonomy" id="170679"/>
    <lineage>
        <taxon>Bacteria</taxon>
        <taxon>Pseudomonadati</taxon>
        <taxon>Pseudomonadota</taxon>
        <taxon>Gammaproteobacteria</taxon>
        <taxon>Vibrionales</taxon>
        <taxon>Vibrionaceae</taxon>
        <taxon>Vibrio</taxon>
    </lineage>
</organism>
<gene>
    <name evidence="1" type="ORF">F7Q91_03560</name>
</gene>
<sequence length="159" mass="18536">MITRSMVKMYVVEKYKHDRLYGRSAKNGWDDGYGDRIVDRYFEDCIAGKRSAISRHESATASYETVDMNRVLQHYAQNLTNEELETEYLNLKVALNSDAMKNVTIDHLKEDEALMRNWASNNVYHSLLKQQFRLRISHGYKPTRKVTGTAPVRFNLAIQ</sequence>
<name>A0A7V7NX69_9VIBR</name>
<evidence type="ECO:0000313" key="1">
    <source>
        <dbReference type="EMBL" id="KAB0482500.1"/>
    </source>
</evidence>
<evidence type="ECO:0000313" key="2">
    <source>
        <dbReference type="Proteomes" id="UP000423756"/>
    </source>
</evidence>
<dbReference type="RefSeq" id="WP_137406523.1">
    <property type="nucleotide sequence ID" value="NZ_AP025467.1"/>
</dbReference>
<accession>A0A7V7NX69</accession>
<dbReference type="EMBL" id="VZPX01000004">
    <property type="protein sequence ID" value="KAB0482500.1"/>
    <property type="molecule type" value="Genomic_DNA"/>
</dbReference>
<proteinExistence type="predicted"/>
<dbReference type="AlphaFoldDB" id="A0A7V7NX69"/>
<dbReference type="Proteomes" id="UP000423756">
    <property type="component" value="Unassembled WGS sequence"/>
</dbReference>
<dbReference type="GeneID" id="77344736"/>
<comment type="caution">
    <text evidence="1">The sequence shown here is derived from an EMBL/GenBank/DDBJ whole genome shotgun (WGS) entry which is preliminary data.</text>
</comment>
<protein>
    <submittedName>
        <fullName evidence="1">Uncharacterized protein</fullName>
    </submittedName>
</protein>